<evidence type="ECO:0000313" key="2">
    <source>
        <dbReference type="EMBL" id="MPQ84371.1"/>
    </source>
</evidence>
<dbReference type="RefSeq" id="WP_152749296.1">
    <property type="nucleotide sequence ID" value="NZ_VUBA01000055.1"/>
</dbReference>
<dbReference type="Proteomes" id="UP000325438">
    <property type="component" value="Unassembled WGS sequence"/>
</dbReference>
<keyword evidence="1" id="KW-1133">Transmembrane helix</keyword>
<feature type="transmembrane region" description="Helical" evidence="1">
    <location>
        <begin position="80"/>
        <end position="97"/>
    </location>
</feature>
<feature type="transmembrane region" description="Helical" evidence="1">
    <location>
        <begin position="52"/>
        <end position="73"/>
    </location>
</feature>
<comment type="caution">
    <text evidence="2">The sequence shown here is derived from an EMBL/GenBank/DDBJ whole genome shotgun (WGS) entry which is preliminary data.</text>
</comment>
<gene>
    <name evidence="2" type="ORF">F0170_10450</name>
</gene>
<name>A0A5N7JSQ5_9PSED</name>
<evidence type="ECO:0000313" key="3">
    <source>
        <dbReference type="Proteomes" id="UP000325438"/>
    </source>
</evidence>
<protein>
    <submittedName>
        <fullName evidence="2">Uncharacterized protein</fullName>
    </submittedName>
</protein>
<organism evidence="2 3">
    <name type="scientific">Pseudomonas kitaguniensis</name>
    <dbReference type="NCBI Taxonomy" id="2607908"/>
    <lineage>
        <taxon>Bacteria</taxon>
        <taxon>Pseudomonadati</taxon>
        <taxon>Pseudomonadota</taxon>
        <taxon>Gammaproteobacteria</taxon>
        <taxon>Pseudomonadales</taxon>
        <taxon>Pseudomonadaceae</taxon>
        <taxon>Pseudomonas</taxon>
    </lineage>
</organism>
<evidence type="ECO:0000256" key="1">
    <source>
        <dbReference type="SAM" id="Phobius"/>
    </source>
</evidence>
<dbReference type="EMBL" id="VUBA01000055">
    <property type="protein sequence ID" value="MPQ84371.1"/>
    <property type="molecule type" value="Genomic_DNA"/>
</dbReference>
<dbReference type="AlphaFoldDB" id="A0A5N7JSQ5"/>
<reference evidence="2 3" key="1">
    <citation type="submission" date="2019-09" db="EMBL/GenBank/DDBJ databases">
        <title>The draft genomes of Allium pathogen Pseudomonas sp.</title>
        <authorList>
            <person name="Fujikawa T."/>
            <person name="Sawada H."/>
        </authorList>
    </citation>
    <scope>NUCLEOTIDE SEQUENCE [LARGE SCALE GENOMIC DNA]</scope>
    <source>
        <strain evidence="2 3">MAFF 730085</strain>
    </source>
</reference>
<keyword evidence="1" id="KW-0812">Transmembrane</keyword>
<proteinExistence type="predicted"/>
<sequence length="311" mass="35363">MSMLEQPGRNTTTTLLTADKPTCEQPMELFITDEHTEYYLALKFGGDTSRGLLAGLFGWLAVFMLPLEMLLMLKGQWESSLIGLVMLGTLFLVPFLWETLRPLPLPILFNRRTREVYFDHDGELFHTPWDGIYAVANEFQLVGTQIGGMQSASLEIRVWQFGKPETALMVSLGSPFGKSLTLQKSLWEYIRAYMNNGPYFDEHGNHSESDVFVKSQLAVRPKMSDGFKRTREQIKQAKREAGGKNYLGGYDVIKLTLGAMFYPLDRIQEFTYSIAKRRSRNRWPSDVTDRLKANGPITRLADLECVIAANP</sequence>
<keyword evidence="1" id="KW-0472">Membrane</keyword>
<accession>A0A5N7JSQ5</accession>